<dbReference type="EMBL" id="JAWSTH010000011">
    <property type="protein sequence ID" value="MDW5594033.1"/>
    <property type="molecule type" value="Genomic_DNA"/>
</dbReference>
<feature type="domain" description="HipA-like C-terminal" evidence="4">
    <location>
        <begin position="141"/>
        <end position="374"/>
    </location>
</feature>
<dbReference type="RefSeq" id="WP_318596291.1">
    <property type="nucleotide sequence ID" value="NZ_JAWSTH010000011.1"/>
</dbReference>
<evidence type="ECO:0000256" key="3">
    <source>
        <dbReference type="ARBA" id="ARBA00022777"/>
    </source>
</evidence>
<comment type="similarity">
    <text evidence="1">Belongs to the HipA Ser/Thr kinase family.</text>
</comment>
<evidence type="ECO:0000313" key="6">
    <source>
        <dbReference type="EMBL" id="MDW5594033.1"/>
    </source>
</evidence>
<reference evidence="6 7" key="2">
    <citation type="submission" date="2023-10" db="EMBL/GenBank/DDBJ databases">
        <authorList>
            <person name="Han X.F."/>
        </authorList>
    </citation>
    <scope>NUCLEOTIDE SEQUENCE [LARGE SCALE GENOMIC DNA]</scope>
    <source>
        <strain evidence="6 7">KCTC 39840</strain>
    </source>
</reference>
<keyword evidence="3" id="KW-0418">Kinase</keyword>
<reference evidence="7" key="1">
    <citation type="submission" date="2023-07" db="EMBL/GenBank/DDBJ databases">
        <title>Conexibacter stalactiti sp. nov., isolated from stalactites in a lava cave and emended description of the genus Conexibacter.</title>
        <authorList>
            <person name="Lee S.D."/>
        </authorList>
    </citation>
    <scope>NUCLEOTIDE SEQUENCE [LARGE SCALE GENOMIC DNA]</scope>
    <source>
        <strain evidence="7">KCTC 39840</strain>
    </source>
</reference>
<evidence type="ECO:0000259" key="4">
    <source>
        <dbReference type="Pfam" id="PF07804"/>
    </source>
</evidence>
<evidence type="ECO:0000256" key="2">
    <source>
        <dbReference type="ARBA" id="ARBA00022679"/>
    </source>
</evidence>
<dbReference type="PANTHER" id="PTHR37419:SF1">
    <property type="entry name" value="SERINE_THREONINE-PROTEIN KINASE TOXIN HIPA"/>
    <property type="match status" value="1"/>
</dbReference>
<proteinExistence type="inferred from homology"/>
<keyword evidence="2" id="KW-0808">Transferase</keyword>
<gene>
    <name evidence="6" type="ORF">R7226_06790</name>
</gene>
<evidence type="ECO:0000313" key="7">
    <source>
        <dbReference type="Proteomes" id="UP001284601"/>
    </source>
</evidence>
<comment type="caution">
    <text evidence="6">The sequence shown here is derived from an EMBL/GenBank/DDBJ whole genome shotgun (WGS) entry which is preliminary data.</text>
</comment>
<dbReference type="Proteomes" id="UP001284601">
    <property type="component" value="Unassembled WGS sequence"/>
</dbReference>
<name>A0ABU4HL40_9ACTN</name>
<dbReference type="PANTHER" id="PTHR37419">
    <property type="entry name" value="SERINE/THREONINE-PROTEIN KINASE TOXIN HIPA"/>
    <property type="match status" value="1"/>
</dbReference>
<dbReference type="Gene3D" id="1.10.1070.20">
    <property type="match status" value="1"/>
</dbReference>
<dbReference type="NCBIfam" id="TIGR03071">
    <property type="entry name" value="couple_hipA"/>
    <property type="match status" value="1"/>
</dbReference>
<protein>
    <submittedName>
        <fullName evidence="6">Type II toxin-antitoxin system HipA family toxin</fullName>
    </submittedName>
</protein>
<feature type="domain" description="HipA N-terminal subdomain 1" evidence="5">
    <location>
        <begin position="5"/>
        <end position="98"/>
    </location>
</feature>
<dbReference type="CDD" id="cd17793">
    <property type="entry name" value="HipA"/>
    <property type="match status" value="1"/>
</dbReference>
<organism evidence="6 7">
    <name type="scientific">Conexibacter stalactiti</name>
    <dbReference type="NCBI Taxonomy" id="1940611"/>
    <lineage>
        <taxon>Bacteria</taxon>
        <taxon>Bacillati</taxon>
        <taxon>Actinomycetota</taxon>
        <taxon>Thermoleophilia</taxon>
        <taxon>Solirubrobacterales</taxon>
        <taxon>Conexibacteraceae</taxon>
        <taxon>Conexibacter</taxon>
    </lineage>
</organism>
<dbReference type="Pfam" id="PF07804">
    <property type="entry name" value="HipA_C"/>
    <property type="match status" value="1"/>
</dbReference>
<evidence type="ECO:0000256" key="1">
    <source>
        <dbReference type="ARBA" id="ARBA00010164"/>
    </source>
</evidence>
<dbReference type="InterPro" id="IPR012893">
    <property type="entry name" value="HipA-like_C"/>
</dbReference>
<evidence type="ECO:0000259" key="5">
    <source>
        <dbReference type="Pfam" id="PF13657"/>
    </source>
</evidence>
<accession>A0ABU4HL40</accession>
<dbReference type="InterPro" id="IPR017508">
    <property type="entry name" value="HipA_N1"/>
</dbReference>
<sequence length="406" mass="42673">MNELIVQLADRRVGRLIRKDNGNLQFRYDPGYSGPLVSHALPLQAAAHPHAVTRAVFGGLLLEGDGRGALARALGLSPSNDFGLLEEVGGDCAGAITLLREESAPPPSPTSRALDADALDELLRGLPQRPLAADPEHGVRLSLAGAQPKLPVIVEDDGTIALPTSAAAATTHILKPEPAAFPGLVDNEAFCMELARACGLSVAEVSTAASVSGLRYLVVERYDRDLTADPIRRLHQEDFCQALGVASDRKYQTEGGPGVHDAVALIRAATGVPALELPRFLRALVLCWLIGNCDAHAKNFSLLYDAGPPTLAPLYDLVSTVSYAGLTTRLAMRIGGASAVDDVDRAAWAQLASDISVRPAFVQRTLDELLPRAAKEALRLTDGGGHDNPAARAVAERVTALAAAAA</sequence>
<keyword evidence="7" id="KW-1185">Reference proteome</keyword>
<dbReference type="Pfam" id="PF13657">
    <property type="entry name" value="Couple_hipA"/>
    <property type="match status" value="1"/>
</dbReference>
<dbReference type="InterPro" id="IPR052028">
    <property type="entry name" value="HipA_Ser/Thr_kinase"/>
</dbReference>